<proteinExistence type="predicted"/>
<dbReference type="KEGG" id="fai:FAD_0890"/>
<organism evidence="1 2">
    <name type="scientific">Ferroplasma acidiphilum</name>
    <dbReference type="NCBI Taxonomy" id="74969"/>
    <lineage>
        <taxon>Archaea</taxon>
        <taxon>Methanobacteriati</taxon>
        <taxon>Thermoplasmatota</taxon>
        <taxon>Thermoplasmata</taxon>
        <taxon>Thermoplasmatales</taxon>
        <taxon>Ferroplasmaceae</taxon>
        <taxon>Ferroplasma</taxon>
    </lineage>
</organism>
<keyword evidence="2" id="KW-1185">Reference proteome</keyword>
<dbReference type="Proteomes" id="UP000192050">
    <property type="component" value="Chromosome"/>
</dbReference>
<protein>
    <submittedName>
        <fullName evidence="1">Uncharacterized protein</fullName>
    </submittedName>
</protein>
<evidence type="ECO:0000313" key="1">
    <source>
        <dbReference type="EMBL" id="ARD84783.1"/>
    </source>
</evidence>
<sequence>MTLIEFKPRIDENTIYQIYAISHLIDKQLVGKKTIRLVCAGKSLKYSIQELAIRLGVETLLIPRKLYEFLSPVKIEYVINAHYIHSKPNPSTLTSKNTWKIVCSVLLDKLDNILSVSKKTGVSYGWTNNIIHKLIDSGIVTADHGLRIKDMDKLFNLVSWERAMEGLLLETVTTNFSTASRCINELALNLNRLGINYAFTAHSSAFSYGSSIMRKDTAYMYLRNPSDREGIRPFSEREANGCHLNVYVPDRHIMKSSTTFKSIRSVDVCQNTLNLAGLGTDGRIAAKDLVNKNGK</sequence>
<evidence type="ECO:0000313" key="2">
    <source>
        <dbReference type="Proteomes" id="UP000192050"/>
    </source>
</evidence>
<gene>
    <name evidence="1" type="ORF">FAD_0890</name>
</gene>
<reference evidence="1 2" key="1">
    <citation type="submission" date="2011-10" db="EMBL/GenBank/DDBJ databases">
        <title>Metabolic and evolutionary patterns in the extreme acidophile Ferroplasma acidiphilum.</title>
        <authorList>
            <person name="Golyshina O.V."/>
            <person name="Kozyavkin S.A."/>
            <person name="Tatusov R.L."/>
            <person name="Slesarev A.I."/>
            <person name="Golyshin P.N."/>
        </authorList>
    </citation>
    <scope>NUCLEOTIDE SEQUENCE [LARGE SCALE GENOMIC DNA]</scope>
    <source>
        <strain evidence="2">Y</strain>
    </source>
</reference>
<accession>A0A1V0N3Q6</accession>
<dbReference type="AlphaFoldDB" id="A0A1V0N3Q6"/>
<dbReference type="EMBL" id="CP015363">
    <property type="protein sequence ID" value="ARD84783.1"/>
    <property type="molecule type" value="Genomic_DNA"/>
</dbReference>
<name>A0A1V0N3Q6_9ARCH</name>